<name>A0A0E9TKM1_ANGAN</name>
<accession>A0A0E9TKM1</accession>
<protein>
    <submittedName>
        <fullName evidence="1">Uncharacterized protein</fullName>
    </submittedName>
</protein>
<dbReference type="AlphaFoldDB" id="A0A0E9TKM1"/>
<reference evidence="1" key="1">
    <citation type="submission" date="2014-11" db="EMBL/GenBank/DDBJ databases">
        <authorList>
            <person name="Amaro Gonzalez C."/>
        </authorList>
    </citation>
    <scope>NUCLEOTIDE SEQUENCE</scope>
</reference>
<sequence length="52" mass="5812">MAASHCSKCSPFGDNGGHYGSVEAQSLRNGFVTLSRLIYFNSVFPHLFWNFL</sequence>
<organism evidence="1">
    <name type="scientific">Anguilla anguilla</name>
    <name type="common">European freshwater eel</name>
    <name type="synonym">Muraena anguilla</name>
    <dbReference type="NCBI Taxonomy" id="7936"/>
    <lineage>
        <taxon>Eukaryota</taxon>
        <taxon>Metazoa</taxon>
        <taxon>Chordata</taxon>
        <taxon>Craniata</taxon>
        <taxon>Vertebrata</taxon>
        <taxon>Euteleostomi</taxon>
        <taxon>Actinopterygii</taxon>
        <taxon>Neopterygii</taxon>
        <taxon>Teleostei</taxon>
        <taxon>Anguilliformes</taxon>
        <taxon>Anguillidae</taxon>
        <taxon>Anguilla</taxon>
    </lineage>
</organism>
<dbReference type="EMBL" id="GBXM01054421">
    <property type="protein sequence ID" value="JAH54156.1"/>
    <property type="molecule type" value="Transcribed_RNA"/>
</dbReference>
<reference evidence="1" key="2">
    <citation type="journal article" date="2015" name="Fish Shellfish Immunol.">
        <title>Early steps in the European eel (Anguilla anguilla)-Vibrio vulnificus interaction in the gills: Role of the RtxA13 toxin.</title>
        <authorList>
            <person name="Callol A."/>
            <person name="Pajuelo D."/>
            <person name="Ebbesson L."/>
            <person name="Teles M."/>
            <person name="MacKenzie S."/>
            <person name="Amaro C."/>
        </authorList>
    </citation>
    <scope>NUCLEOTIDE SEQUENCE</scope>
</reference>
<proteinExistence type="predicted"/>
<evidence type="ECO:0000313" key="1">
    <source>
        <dbReference type="EMBL" id="JAH54156.1"/>
    </source>
</evidence>